<keyword evidence="1" id="KW-0812">Transmembrane</keyword>
<keyword evidence="1" id="KW-0472">Membrane</keyword>
<evidence type="ECO:0000313" key="3">
    <source>
        <dbReference type="Proteomes" id="UP001164020"/>
    </source>
</evidence>
<dbReference type="Proteomes" id="UP001164020">
    <property type="component" value="Chromosome"/>
</dbReference>
<evidence type="ECO:0000313" key="2">
    <source>
        <dbReference type="EMBL" id="WAP67889.1"/>
    </source>
</evidence>
<accession>A0ABY7BVN9</accession>
<keyword evidence="1" id="KW-1133">Transmembrane helix</keyword>
<evidence type="ECO:0000256" key="1">
    <source>
        <dbReference type="SAM" id="Phobius"/>
    </source>
</evidence>
<sequence>MRQILGNILAAMRSHPWVSSSWAVLSSVFLLVLTGFFTNIGEKSLSALHDSFDSLSGIKSLQTEVKRLNGELEKYKYNTNENDDRASENSSEKNMQTVSRTSWISMFNTSPIECREKIREWAKSNGYVVDDISPIKNTEIDVKDSEHFVRIRCASNYFSPFTYAFFVYPIGSEEFSEILWQRLKSFIRTESIRENVIFPPDAKKGFGNDPWNEPAIHQEVIEITLKLEGNDFSDWKEEQFFPKTFLESIFKDQSFRCSAGSKTPNYCYSSQPMWTLTLFSPQPFTFPDTTNMSSKKDTNITITIQALLSSNLYGNSNEYSDDSRYVGSDIKNILSNSSNVTRVEQIVSSR</sequence>
<feature type="transmembrane region" description="Helical" evidence="1">
    <location>
        <begin position="20"/>
        <end position="40"/>
    </location>
</feature>
<keyword evidence="3" id="KW-1185">Reference proteome</keyword>
<dbReference type="RefSeq" id="WP_268880360.1">
    <property type="nucleotide sequence ID" value="NZ_CP114029.1"/>
</dbReference>
<dbReference type="EMBL" id="CP114029">
    <property type="protein sequence ID" value="WAP67889.1"/>
    <property type="molecule type" value="Genomic_DNA"/>
</dbReference>
<gene>
    <name evidence="2" type="ORF">OH818_20980</name>
</gene>
<proteinExistence type="predicted"/>
<reference evidence="2" key="1">
    <citation type="submission" date="2022-12" db="EMBL/GenBank/DDBJ databases">
        <title>Jiella pelagia sp. nov., isolated from phosphonate enriched culture of Northwest Pacific surface seawater.</title>
        <authorList>
            <person name="Shin D.Y."/>
            <person name="Hwang C.Y."/>
        </authorList>
    </citation>
    <scope>NUCLEOTIDE SEQUENCE</scope>
    <source>
        <strain evidence="2">HL-NP1</strain>
    </source>
</reference>
<name>A0ABY7BVN9_9HYPH</name>
<organism evidence="2 3">
    <name type="scientific">Jiella pelagia</name>
    <dbReference type="NCBI Taxonomy" id="2986949"/>
    <lineage>
        <taxon>Bacteria</taxon>
        <taxon>Pseudomonadati</taxon>
        <taxon>Pseudomonadota</taxon>
        <taxon>Alphaproteobacteria</taxon>
        <taxon>Hyphomicrobiales</taxon>
        <taxon>Aurantimonadaceae</taxon>
        <taxon>Jiella</taxon>
    </lineage>
</organism>
<protein>
    <submittedName>
        <fullName evidence="2">Uncharacterized protein</fullName>
    </submittedName>
</protein>